<evidence type="ECO:0000313" key="11">
    <source>
        <dbReference type="Proteomes" id="UP001498771"/>
    </source>
</evidence>
<keyword evidence="6" id="KW-0539">Nucleus</keyword>
<protein>
    <recommendedName>
        <fullName evidence="3">Mediator of RNA polymerase II transcription subunit 12</fullName>
    </recommendedName>
    <alternativeName>
        <fullName evidence="7">Mediator complex subunit 12</fullName>
    </alternativeName>
</protein>
<evidence type="ECO:0000256" key="7">
    <source>
        <dbReference type="ARBA" id="ARBA00032010"/>
    </source>
</evidence>
<feature type="compositionally biased region" description="Low complexity" evidence="8">
    <location>
        <begin position="63"/>
        <end position="83"/>
    </location>
</feature>
<sequence>MPNAPQKYARQQSSQQSSAQYSVSSSQHQHHHFPPHIAQSHTRPQQQLQQQQRRHLASPFPGPHHGPTTPGTPTAISSASPSSRMLQTSSNLGRDDNALKVYYMSPPADLLPLLKDGPDAGYPDFFPWNGHHAEDQMTESYIQHGFEDKPYLSNETGSARQTLYAAVRQRSTLKSLSSFMMSAIEKRQELNKITSPTTFKPPPRVTLTDHKRDAWLRDLATPTVPLRRLSRTIPHGIRNRVLVEQCCHKSVPIHRAVWFARCVGANELRGLKRKGNNASIADAEAQWVREWTVQLAGFIEKTLAECGQPSSADQQTTKQQPQQQSQQQQQQQPATPAAAQNRNWRSKVEYVLHFASHLYSEDLIDRSYFLDWMIALLEKSTMQRTLLSLLVIRIFWQKLLGFPAKCKKLAQVLLARFKLISIEAETNKTPHAGLYQVLQFKVASFIWDLSSCSDEAFVMPENWHSQRPVLQKAIHLADVEPVVADKAFESIALANMSAFRQQTMAEYSGVASRNSEEEQRERLLGVLNEAGIPYDVDQIAEDLILAASMPPSCYDDNDPRQLVDVLCRWAICNTSSETQPQTERVELASSVLKKWASTGKPVFEALFSFFDLLIELKDVSNEMAIMLLQQLVKKAVLVPDMYMRKVIARGIFLLPKMKEKARCHAFVLRYLPFEECALAVQNQRDVLLRNCPPPDSIGGVSTQQEEETRETQAGKQSHSPLQNTTDSSARDEA</sequence>
<dbReference type="EMBL" id="JBBJBU010000006">
    <property type="protein sequence ID" value="KAK7205230.1"/>
    <property type="molecule type" value="Genomic_DNA"/>
</dbReference>
<organism evidence="10 11">
    <name type="scientific">Myxozyma melibiosi</name>
    <dbReference type="NCBI Taxonomy" id="54550"/>
    <lineage>
        <taxon>Eukaryota</taxon>
        <taxon>Fungi</taxon>
        <taxon>Dikarya</taxon>
        <taxon>Ascomycota</taxon>
        <taxon>Saccharomycotina</taxon>
        <taxon>Lipomycetes</taxon>
        <taxon>Lipomycetales</taxon>
        <taxon>Lipomycetaceae</taxon>
        <taxon>Myxozyma</taxon>
    </lineage>
</organism>
<comment type="similarity">
    <text evidence="2">Belongs to the Mediator complex subunit 12 family.</text>
</comment>
<evidence type="ECO:0000256" key="5">
    <source>
        <dbReference type="ARBA" id="ARBA00023163"/>
    </source>
</evidence>
<evidence type="ECO:0000259" key="9">
    <source>
        <dbReference type="SMART" id="SM01281"/>
    </source>
</evidence>
<reference evidence="10 11" key="1">
    <citation type="submission" date="2024-03" db="EMBL/GenBank/DDBJ databases">
        <title>Genome-scale model development and genomic sequencing of the oleaginous clade Lipomyces.</title>
        <authorList>
            <consortium name="Lawrence Berkeley National Laboratory"/>
            <person name="Czajka J.J."/>
            <person name="Han Y."/>
            <person name="Kim J."/>
            <person name="Mondo S.J."/>
            <person name="Hofstad B.A."/>
            <person name="Robles A."/>
            <person name="Haridas S."/>
            <person name="Riley R."/>
            <person name="LaButti K."/>
            <person name="Pangilinan J."/>
            <person name="Andreopoulos W."/>
            <person name="Lipzen A."/>
            <person name="Yan J."/>
            <person name="Wang M."/>
            <person name="Ng V."/>
            <person name="Grigoriev I.V."/>
            <person name="Spatafora J.W."/>
            <person name="Magnuson J.K."/>
            <person name="Baker S.E."/>
            <person name="Pomraning K.R."/>
        </authorList>
    </citation>
    <scope>NUCLEOTIDE SEQUENCE [LARGE SCALE GENOMIC DNA]</scope>
    <source>
        <strain evidence="10 11">Phaff 52-87</strain>
    </source>
</reference>
<dbReference type="InterPro" id="IPR019035">
    <property type="entry name" value="Mediator_Med12"/>
</dbReference>
<gene>
    <name evidence="10" type="ORF">BZA70DRAFT_267759</name>
</gene>
<evidence type="ECO:0000256" key="8">
    <source>
        <dbReference type="SAM" id="MobiDB-lite"/>
    </source>
</evidence>
<comment type="subcellular location">
    <subcellularLocation>
        <location evidence="1">Nucleus</location>
    </subcellularLocation>
</comment>
<evidence type="ECO:0000313" key="10">
    <source>
        <dbReference type="EMBL" id="KAK7205230.1"/>
    </source>
</evidence>
<feature type="compositionally biased region" description="Low complexity" evidence="8">
    <location>
        <begin position="314"/>
        <end position="340"/>
    </location>
</feature>
<dbReference type="Pfam" id="PF09497">
    <property type="entry name" value="Med12"/>
    <property type="match status" value="1"/>
</dbReference>
<comment type="caution">
    <text evidence="10">The sequence shown here is derived from an EMBL/GenBank/DDBJ whole genome shotgun (WGS) entry which is preliminary data.</text>
</comment>
<accession>A0ABR1F5X9</accession>
<keyword evidence="4" id="KW-0805">Transcription regulation</keyword>
<feature type="region of interest" description="Disordered" evidence="8">
    <location>
        <begin position="309"/>
        <end position="341"/>
    </location>
</feature>
<evidence type="ECO:0000256" key="1">
    <source>
        <dbReference type="ARBA" id="ARBA00004123"/>
    </source>
</evidence>
<keyword evidence="11" id="KW-1185">Reference proteome</keyword>
<evidence type="ECO:0000256" key="2">
    <source>
        <dbReference type="ARBA" id="ARBA00010289"/>
    </source>
</evidence>
<feature type="domain" description="Mediator complex subunit Med12" evidence="9">
    <location>
        <begin position="198"/>
        <end position="261"/>
    </location>
</feature>
<feature type="compositionally biased region" description="Low complexity" evidence="8">
    <location>
        <begin position="11"/>
        <end position="27"/>
    </location>
</feature>
<dbReference type="SMART" id="SM01281">
    <property type="entry name" value="Med12"/>
    <property type="match status" value="1"/>
</dbReference>
<feature type="region of interest" description="Disordered" evidence="8">
    <location>
        <begin position="693"/>
        <end position="733"/>
    </location>
</feature>
<keyword evidence="5" id="KW-0804">Transcription</keyword>
<evidence type="ECO:0000256" key="6">
    <source>
        <dbReference type="ARBA" id="ARBA00023242"/>
    </source>
</evidence>
<proteinExistence type="inferred from homology"/>
<feature type="compositionally biased region" description="Polar residues" evidence="8">
    <location>
        <begin position="713"/>
        <end position="727"/>
    </location>
</feature>
<evidence type="ECO:0000256" key="3">
    <source>
        <dbReference type="ARBA" id="ARBA00019622"/>
    </source>
</evidence>
<dbReference type="RefSeq" id="XP_064768263.1">
    <property type="nucleotide sequence ID" value="XM_064911126.1"/>
</dbReference>
<dbReference type="PANTHER" id="PTHR46567">
    <property type="entry name" value="MEDIATOR OF RNA POLYMERASE II TRANSCRIPTION SUBUNIT 12"/>
    <property type="match status" value="1"/>
</dbReference>
<evidence type="ECO:0000256" key="4">
    <source>
        <dbReference type="ARBA" id="ARBA00023015"/>
    </source>
</evidence>
<feature type="region of interest" description="Disordered" evidence="8">
    <location>
        <begin position="1"/>
        <end position="92"/>
    </location>
</feature>
<dbReference type="Proteomes" id="UP001498771">
    <property type="component" value="Unassembled WGS sequence"/>
</dbReference>
<dbReference type="GeneID" id="90036638"/>
<name>A0ABR1F5X9_9ASCO</name>
<dbReference type="PANTHER" id="PTHR46567:SF1">
    <property type="entry name" value="MEDIATOR OF RNA POLYMERASE II TRANSCRIPTION SUBUNIT 12"/>
    <property type="match status" value="1"/>
</dbReference>